<evidence type="ECO:0000259" key="6">
    <source>
        <dbReference type="Pfam" id="PF17389"/>
    </source>
</evidence>
<evidence type="ECO:0000313" key="9">
    <source>
        <dbReference type="Proteomes" id="UP001606301"/>
    </source>
</evidence>
<dbReference type="InterPro" id="IPR035396">
    <property type="entry name" value="Bac_rhamnosid6H"/>
</dbReference>
<dbReference type="Gene3D" id="1.50.10.10">
    <property type="match status" value="1"/>
</dbReference>
<gene>
    <name evidence="8" type="ORF">ACG0Z3_00150</name>
</gene>
<dbReference type="EC" id="3.2.1.40" evidence="2"/>
<evidence type="ECO:0000259" key="5">
    <source>
        <dbReference type="Pfam" id="PF08531"/>
    </source>
</evidence>
<dbReference type="PANTHER" id="PTHR33307:SF6">
    <property type="entry name" value="ALPHA-RHAMNOSIDASE (EUROFUNG)-RELATED"/>
    <property type="match status" value="1"/>
</dbReference>
<comment type="catalytic activity">
    <reaction evidence="1">
        <text>Hydrolysis of terminal non-reducing alpha-L-rhamnose residues in alpha-L-rhamnosides.</text>
        <dbReference type="EC" id="3.2.1.40"/>
    </reaction>
</comment>
<name>A0ABW7FBG4_9BURK</name>
<reference evidence="8 9" key="1">
    <citation type="submission" date="2024-08" db="EMBL/GenBank/DDBJ databases">
        <authorList>
            <person name="Lu H."/>
        </authorList>
    </citation>
    <scope>NUCLEOTIDE SEQUENCE [LARGE SCALE GENOMIC DNA]</scope>
    <source>
        <strain evidence="8 9">LKC17W</strain>
    </source>
</reference>
<dbReference type="InterPro" id="IPR012341">
    <property type="entry name" value="6hp_glycosidase-like_sf"/>
</dbReference>
<dbReference type="InterPro" id="IPR008928">
    <property type="entry name" value="6-hairpin_glycosidase_sf"/>
</dbReference>
<dbReference type="InterPro" id="IPR013737">
    <property type="entry name" value="Bac_rhamnosid_N"/>
</dbReference>
<dbReference type="Gene3D" id="2.60.420.10">
    <property type="entry name" value="Maltose phosphorylase, domain 3"/>
    <property type="match status" value="1"/>
</dbReference>
<dbReference type="InterPro" id="IPR016007">
    <property type="entry name" value="Alpha_rhamnosid"/>
</dbReference>
<feature type="domain" description="Alpha-L-rhamnosidase six-hairpin glycosidase" evidence="6">
    <location>
        <begin position="477"/>
        <end position="816"/>
    </location>
</feature>
<dbReference type="PANTHER" id="PTHR33307">
    <property type="entry name" value="ALPHA-RHAMNOSIDASE (EUROFUNG)"/>
    <property type="match status" value="1"/>
</dbReference>
<evidence type="ECO:0000259" key="7">
    <source>
        <dbReference type="Pfam" id="PF17390"/>
    </source>
</evidence>
<sequence length="901" mass="98629">MTTPTALNEPLWLAAEDTAARAEREAGWHWAWDDGPADGELRQCVWAFDLAEPLPAARLTLAAQKGLPGVWLDGRLLFASQDGMAGRELRDLELGDLAAGPHRLAVTVRTFHPFIQEPRQGGIGALLRSGDVFIAPQPGDWRIRTGTAEGWQNASLDDAWPTAVAPHEVIDWLPAPAQAGRLMRRRFDLPQNAAQATLQITALGGYEARLNGKRVGDALLTPENSDFRVRLLLQRYDVTDLLRAGENVLGVTVADGFYASEAIGRGRYPFGAAPRRLWARLELTSADGSTQLVTTDLDWQSAPAPTVFAEIYHGETHDARLEPAGWDEPGFDASAWDAVWMAPAPPCALMPQESPPIRATQLLKPRSIRRLTNGDHVVDFGQNFAGWCRIRVRGEAGRTITLRHAEIIGDDGAVDMRNLRAAQCTDRYTLRGDPTGEQWEPRFTYHGFRHVQVSGWPGELRAEDIDGIVVHSDLGITGHIDSTQPIVQGLWHNTLWSQRSNFVGMPTDCPQRDERLGWTGDAQVFWPTAAFNMDVRGFTRRFLADLRASQRADGAYADTNPPALPAYGAHGWSDAGVVLPHTVWQHYGLDSSRALLDEHWDSMERWMAWIADVNPDGLWAKRRDVDFGDWLSLDAKNLMEATTPKLLSATACWARMLGMMVQMAQATGRVERAAHFAAWHGRVAAAFAAAFVQPDGKVGNGSHTSYILALAFGLVPPTLQQTAADQLAANIRERGTLLTTGFLGTPFSLDVLADHGHADLAVALLLRTEYPSWGYMVARGATTIWERWNGDTGDVAMNSFNHYALGSITGFLYRRVAGLASEAPGFKSVLCQPLLDTRLGEGNCRLTTEHGVLASAWGLDDAGRPWFEISLPAGVTGRMALPGGLSQPLGSGTHRVVGKAR</sequence>
<dbReference type="RefSeq" id="WP_394394355.1">
    <property type="nucleotide sequence ID" value="NZ_JBIGHW010000001.1"/>
</dbReference>
<dbReference type="InterPro" id="IPR008902">
    <property type="entry name" value="Rhamnosid_concanavalin"/>
</dbReference>
<evidence type="ECO:0000256" key="1">
    <source>
        <dbReference type="ARBA" id="ARBA00001445"/>
    </source>
</evidence>
<feature type="domain" description="Bacterial alpha-L-rhamnosidase N-terminal" evidence="5">
    <location>
        <begin position="193"/>
        <end position="361"/>
    </location>
</feature>
<dbReference type="SUPFAM" id="SSF48208">
    <property type="entry name" value="Six-hairpin glycosidases"/>
    <property type="match status" value="1"/>
</dbReference>
<dbReference type="EMBL" id="JBIGHW010000001">
    <property type="protein sequence ID" value="MFG6439084.1"/>
    <property type="molecule type" value="Genomic_DNA"/>
</dbReference>
<dbReference type="Pfam" id="PF17390">
    <property type="entry name" value="Bac_rhamnosid_C"/>
    <property type="match status" value="1"/>
</dbReference>
<keyword evidence="9" id="KW-1185">Reference proteome</keyword>
<evidence type="ECO:0000259" key="4">
    <source>
        <dbReference type="Pfam" id="PF05592"/>
    </source>
</evidence>
<feature type="domain" description="Alpha-L-rhamnosidase C-terminal" evidence="7">
    <location>
        <begin position="818"/>
        <end position="884"/>
    </location>
</feature>
<dbReference type="Pfam" id="PF17389">
    <property type="entry name" value="Bac_rhamnosid6H"/>
    <property type="match status" value="1"/>
</dbReference>
<proteinExistence type="predicted"/>
<accession>A0ABW7FBG4</accession>
<organism evidence="8 9">
    <name type="scientific">Pelomonas margarita</name>
    <dbReference type="NCBI Taxonomy" id="3299031"/>
    <lineage>
        <taxon>Bacteria</taxon>
        <taxon>Pseudomonadati</taxon>
        <taxon>Pseudomonadota</taxon>
        <taxon>Betaproteobacteria</taxon>
        <taxon>Burkholderiales</taxon>
        <taxon>Sphaerotilaceae</taxon>
        <taxon>Roseateles</taxon>
    </lineage>
</organism>
<dbReference type="InterPro" id="IPR008979">
    <property type="entry name" value="Galactose-bd-like_sf"/>
</dbReference>
<dbReference type="GO" id="GO:0016787">
    <property type="term" value="F:hydrolase activity"/>
    <property type="evidence" value="ECO:0007669"/>
    <property type="project" value="UniProtKB-KW"/>
</dbReference>
<evidence type="ECO:0000313" key="8">
    <source>
        <dbReference type="EMBL" id="MFG6439084.1"/>
    </source>
</evidence>
<dbReference type="Gene3D" id="2.60.120.260">
    <property type="entry name" value="Galactose-binding domain-like"/>
    <property type="match status" value="2"/>
</dbReference>
<feature type="domain" description="Alpha-L-rhamnosidase concanavalin-like" evidence="4">
    <location>
        <begin position="370"/>
        <end position="471"/>
    </location>
</feature>
<evidence type="ECO:0000256" key="3">
    <source>
        <dbReference type="ARBA" id="ARBA00022801"/>
    </source>
</evidence>
<dbReference type="Proteomes" id="UP001606301">
    <property type="component" value="Unassembled WGS sequence"/>
</dbReference>
<dbReference type="InterPro" id="IPR035398">
    <property type="entry name" value="Bac_rhamnosid_C"/>
</dbReference>
<dbReference type="SUPFAM" id="SSF49785">
    <property type="entry name" value="Galactose-binding domain-like"/>
    <property type="match status" value="1"/>
</dbReference>
<dbReference type="Pfam" id="PF08531">
    <property type="entry name" value="Bac_rhamnosid_N"/>
    <property type="match status" value="1"/>
</dbReference>
<evidence type="ECO:0000256" key="2">
    <source>
        <dbReference type="ARBA" id="ARBA00012652"/>
    </source>
</evidence>
<comment type="caution">
    <text evidence="8">The sequence shown here is derived from an EMBL/GenBank/DDBJ whole genome shotgun (WGS) entry which is preliminary data.</text>
</comment>
<dbReference type="Pfam" id="PF05592">
    <property type="entry name" value="Bac_rhamnosid"/>
    <property type="match status" value="1"/>
</dbReference>
<protein>
    <recommendedName>
        <fullName evidence="2">alpha-L-rhamnosidase</fullName>
        <ecNumber evidence="2">3.2.1.40</ecNumber>
    </recommendedName>
</protein>
<keyword evidence="3 8" id="KW-0378">Hydrolase</keyword>